<accession>A0ACB8XTX6</accession>
<organism evidence="1 2">
    <name type="scientific">Arctium lappa</name>
    <name type="common">Greater burdock</name>
    <name type="synonym">Lappa major</name>
    <dbReference type="NCBI Taxonomy" id="4217"/>
    <lineage>
        <taxon>Eukaryota</taxon>
        <taxon>Viridiplantae</taxon>
        <taxon>Streptophyta</taxon>
        <taxon>Embryophyta</taxon>
        <taxon>Tracheophyta</taxon>
        <taxon>Spermatophyta</taxon>
        <taxon>Magnoliopsida</taxon>
        <taxon>eudicotyledons</taxon>
        <taxon>Gunneridae</taxon>
        <taxon>Pentapetalae</taxon>
        <taxon>asterids</taxon>
        <taxon>campanulids</taxon>
        <taxon>Asterales</taxon>
        <taxon>Asteraceae</taxon>
        <taxon>Carduoideae</taxon>
        <taxon>Cardueae</taxon>
        <taxon>Arctiinae</taxon>
        <taxon>Arctium</taxon>
    </lineage>
</organism>
<proteinExistence type="predicted"/>
<gene>
    <name evidence="1" type="ORF">L6452_40030</name>
</gene>
<comment type="caution">
    <text evidence="1">The sequence shown here is derived from an EMBL/GenBank/DDBJ whole genome shotgun (WGS) entry which is preliminary data.</text>
</comment>
<evidence type="ECO:0000313" key="2">
    <source>
        <dbReference type="Proteomes" id="UP001055879"/>
    </source>
</evidence>
<name>A0ACB8XTX6_ARCLA</name>
<dbReference type="EMBL" id="CM042061">
    <property type="protein sequence ID" value="KAI3673900.1"/>
    <property type="molecule type" value="Genomic_DNA"/>
</dbReference>
<evidence type="ECO:0000313" key="1">
    <source>
        <dbReference type="EMBL" id="KAI3673900.1"/>
    </source>
</evidence>
<reference evidence="1 2" key="2">
    <citation type="journal article" date="2022" name="Mol. Ecol. Resour.">
        <title>The genomes of chicory, endive, great burdock and yacon provide insights into Asteraceae paleo-polyploidization history and plant inulin production.</title>
        <authorList>
            <person name="Fan W."/>
            <person name="Wang S."/>
            <person name="Wang H."/>
            <person name="Wang A."/>
            <person name="Jiang F."/>
            <person name="Liu H."/>
            <person name="Zhao H."/>
            <person name="Xu D."/>
            <person name="Zhang Y."/>
        </authorList>
    </citation>
    <scope>NUCLEOTIDE SEQUENCE [LARGE SCALE GENOMIC DNA]</scope>
    <source>
        <strain evidence="2">cv. Niubang</strain>
    </source>
</reference>
<reference evidence="2" key="1">
    <citation type="journal article" date="2022" name="Mol. Ecol. Resour.">
        <title>The genomes of chicory, endive, great burdock and yacon provide insights into Asteraceae palaeo-polyploidization history and plant inulin production.</title>
        <authorList>
            <person name="Fan W."/>
            <person name="Wang S."/>
            <person name="Wang H."/>
            <person name="Wang A."/>
            <person name="Jiang F."/>
            <person name="Liu H."/>
            <person name="Zhao H."/>
            <person name="Xu D."/>
            <person name="Zhang Y."/>
        </authorList>
    </citation>
    <scope>NUCLEOTIDE SEQUENCE [LARGE SCALE GENOMIC DNA]</scope>
    <source>
        <strain evidence="2">cv. Niubang</strain>
    </source>
</reference>
<keyword evidence="2" id="KW-1185">Reference proteome</keyword>
<protein>
    <submittedName>
        <fullName evidence="1">Uncharacterized protein</fullName>
    </submittedName>
</protein>
<dbReference type="Proteomes" id="UP001055879">
    <property type="component" value="Linkage Group LG15"/>
</dbReference>
<sequence length="339" mass="38394">MTPPATTTTLNQQKRPNFSLLLSCNPIFFKASILILQSFIYFFSFIHCLICLSLNIINMTHLPPPSSPPPESLEPPSVYCTPSPQSKATTPSPGTRIFMSRQQSSIKPSPLSKLVSRQPSTTAGPYPLPSPEYAYEHITSKTRDRILLRRHQHTNPAIWCSGIICLIFSLLVIFFGIATLILFFVVRPKTPVLDTNHASLNVVYFDAPGHFNGDFTFIANFSNPNKKLDVRFEHAVMELYFENNLIATQSIRPFSQRRKETGVVAIHFISSLVYLPPNQSMELQKQVLSNRVLYSVRGKFKVRASWGSIHYSYRLHWRCELQMGSPPSGSLMARTCKKK</sequence>